<accession>U5E7R2</accession>
<feature type="region of interest" description="Disordered" evidence="1">
    <location>
        <begin position="1"/>
        <end position="25"/>
    </location>
</feature>
<organism evidence="2 3">
    <name type="scientific">Nocardia asteroides NBRC 15531</name>
    <dbReference type="NCBI Taxonomy" id="1110697"/>
    <lineage>
        <taxon>Bacteria</taxon>
        <taxon>Bacillati</taxon>
        <taxon>Actinomycetota</taxon>
        <taxon>Actinomycetes</taxon>
        <taxon>Mycobacteriales</taxon>
        <taxon>Nocardiaceae</taxon>
        <taxon>Nocardia</taxon>
    </lineage>
</organism>
<evidence type="ECO:0000313" key="2">
    <source>
        <dbReference type="EMBL" id="GAD82468.1"/>
    </source>
</evidence>
<name>U5E7R2_NOCAS</name>
<dbReference type="EMBL" id="BAFO02000010">
    <property type="protein sequence ID" value="GAD82468.1"/>
    <property type="molecule type" value="Genomic_DNA"/>
</dbReference>
<sequence length="142" mass="15660">MANHAGAGHRDRQPHLRPPSHRHRAVEAGDDARHVLQLLIAMHGPVVLYLAPDSDGHTPICVRRADFQAEPGDVLAGRTAWHTEFWMAERFGAGLEDIDVGIDVRSVPAADRRSSSLESSCGFRFTLRVHRAEDAQLVEEAS</sequence>
<comment type="caution">
    <text evidence="2">The sequence shown here is derived from an EMBL/GenBank/DDBJ whole genome shotgun (WGS) entry which is preliminary data.</text>
</comment>
<keyword evidence="3" id="KW-1185">Reference proteome</keyword>
<reference evidence="2 3" key="1">
    <citation type="journal article" date="2014" name="BMC Genomics">
        <title>Genome based analysis of type-I polyketide synthase and nonribosomal peptide synthetase gene clusters in seven strains of five representative Nocardia species.</title>
        <authorList>
            <person name="Komaki H."/>
            <person name="Ichikawa N."/>
            <person name="Hosoyama A."/>
            <person name="Takahashi-Nakaguchi A."/>
            <person name="Matsuzawa T."/>
            <person name="Suzuki K."/>
            <person name="Fujita N."/>
            <person name="Gonoi T."/>
        </authorList>
    </citation>
    <scope>NUCLEOTIDE SEQUENCE [LARGE SCALE GENOMIC DNA]</scope>
    <source>
        <strain evidence="2 3">NBRC 15531</strain>
    </source>
</reference>
<evidence type="ECO:0000256" key="1">
    <source>
        <dbReference type="SAM" id="MobiDB-lite"/>
    </source>
</evidence>
<protein>
    <recommendedName>
        <fullName evidence="4">DUF779 domain-containing protein</fullName>
    </recommendedName>
</protein>
<dbReference type="Proteomes" id="UP000017048">
    <property type="component" value="Unassembled WGS sequence"/>
</dbReference>
<evidence type="ECO:0008006" key="4">
    <source>
        <dbReference type="Google" id="ProtNLM"/>
    </source>
</evidence>
<gene>
    <name evidence="2" type="ORF">NCAST_10_00560</name>
</gene>
<evidence type="ECO:0000313" key="3">
    <source>
        <dbReference type="Proteomes" id="UP000017048"/>
    </source>
</evidence>
<proteinExistence type="predicted"/>
<dbReference type="Pfam" id="PF05610">
    <property type="entry name" value="DUF779"/>
    <property type="match status" value="1"/>
</dbReference>
<dbReference type="InterPro" id="IPR008497">
    <property type="entry name" value="DUF779"/>
</dbReference>
<dbReference type="AlphaFoldDB" id="U5E7R2"/>